<dbReference type="OrthoDB" id="10005492at2759"/>
<dbReference type="PANTHER" id="PTHR15555:SF0">
    <property type="entry name" value="ZINC FINGER HIT DOMAIN-CONTAINING PROTEIN 2"/>
    <property type="match status" value="1"/>
</dbReference>
<dbReference type="GeneID" id="117364790"/>
<keyword evidence="3" id="KW-1185">Reference proteome</keyword>
<reference evidence="4" key="1">
    <citation type="submission" date="2025-08" db="UniProtKB">
        <authorList>
            <consortium name="RefSeq"/>
        </authorList>
    </citation>
    <scope>IDENTIFICATION</scope>
</reference>
<dbReference type="PROSITE" id="PS51083">
    <property type="entry name" value="ZF_HIT"/>
    <property type="match status" value="1"/>
</dbReference>
<proteinExistence type="predicted"/>
<keyword evidence="1" id="KW-0863">Zinc-finger</keyword>
<dbReference type="AlphaFoldDB" id="A0A6P8S038"/>
<evidence type="ECO:0000256" key="1">
    <source>
        <dbReference type="PROSITE-ProRule" id="PRU00453"/>
    </source>
</evidence>
<dbReference type="Gene3D" id="3.30.60.190">
    <property type="match status" value="1"/>
</dbReference>
<dbReference type="CTD" id="741"/>
<name>A0A6P8S038_GEOSA</name>
<dbReference type="RefSeq" id="XP_033810306.1">
    <property type="nucleotide sequence ID" value="XM_033954415.1"/>
</dbReference>
<dbReference type="InterPro" id="IPR007529">
    <property type="entry name" value="Znf_HIT"/>
</dbReference>
<dbReference type="Proteomes" id="UP000515159">
    <property type="component" value="Chromosome 8"/>
</dbReference>
<dbReference type="PANTHER" id="PTHR15555">
    <property type="entry name" value="ZINC FINGER HIT DOMAIN CONTAINING PROTEIN 2 PROTEIN FON -RELATED"/>
    <property type="match status" value="1"/>
</dbReference>
<dbReference type="KEGG" id="gsh:117364790"/>
<dbReference type="GO" id="GO:0008270">
    <property type="term" value="F:zinc ion binding"/>
    <property type="evidence" value="ECO:0007669"/>
    <property type="project" value="UniProtKB-UniRule"/>
</dbReference>
<organism evidence="3 4">
    <name type="scientific">Geotrypetes seraphini</name>
    <name type="common">Gaboon caecilian</name>
    <name type="synonym">Caecilia seraphini</name>
    <dbReference type="NCBI Taxonomy" id="260995"/>
    <lineage>
        <taxon>Eukaryota</taxon>
        <taxon>Metazoa</taxon>
        <taxon>Chordata</taxon>
        <taxon>Craniata</taxon>
        <taxon>Vertebrata</taxon>
        <taxon>Euteleostomi</taxon>
        <taxon>Amphibia</taxon>
        <taxon>Gymnophiona</taxon>
        <taxon>Geotrypetes</taxon>
    </lineage>
</organism>
<sequence length="431" mass="48380">MEEEEETVAEVCGLCLVSPSRYTCSRCNVRFCSLPCYRSAPHRSCSEAFYRRAVLEELRRRCPFADGTMRDILLRDWQSRAAPGAEKCLAGSQDEEGDGSLELEQSSGALDLRGDLLEEGERQLWARLSPQEKEEFQRLLTGGGIGALVPEWEPWWERHKAAQLVLEEGVNEEGRDREREDAIQEAAVIKQKRGPALQKCTSEVTEITGSLLQGKENMPPIAATIPRLSTLTHTPSPLVPFSVINVLYAYTFSLKLYNGDISDDFMLQEFCETVLGVSGVLNSRQVFNSTAEALQAGVLAVLSGRYTSDPRRPSEAMKSVAHVLMGENKASQKTYTLAALSHLAGLLRNGKKQLEKEHKKKLFEAQKKCEFLLAWANEHEEILMFLAVEAQTEFRIHRDGLKEIDIITKELEKAWGGKKPPEKKVLIQELD</sequence>
<evidence type="ECO:0000313" key="4">
    <source>
        <dbReference type="RefSeq" id="XP_033810306.1"/>
    </source>
</evidence>
<protein>
    <submittedName>
        <fullName evidence="4">Zinc finger HIT domain-containing protein 2</fullName>
    </submittedName>
</protein>
<dbReference type="FunCoup" id="A0A6P8S038">
    <property type="interactions" value="673"/>
</dbReference>
<evidence type="ECO:0000259" key="2">
    <source>
        <dbReference type="PROSITE" id="PS51083"/>
    </source>
</evidence>
<keyword evidence="1" id="KW-0479">Metal-binding</keyword>
<dbReference type="InParanoid" id="A0A6P8S038"/>
<dbReference type="SUPFAM" id="SSF144232">
    <property type="entry name" value="HIT/MYND zinc finger-like"/>
    <property type="match status" value="1"/>
</dbReference>
<feature type="domain" description="HIT-type" evidence="2">
    <location>
        <begin position="12"/>
        <end position="45"/>
    </location>
</feature>
<gene>
    <name evidence="4" type="primary">ZNHIT2</name>
</gene>
<dbReference type="InterPro" id="IPR039646">
    <property type="entry name" value="ZNHIT2"/>
</dbReference>
<evidence type="ECO:0000313" key="3">
    <source>
        <dbReference type="Proteomes" id="UP000515159"/>
    </source>
</evidence>
<keyword evidence="1" id="KW-0862">Zinc</keyword>
<dbReference type="CDD" id="cd23024">
    <property type="entry name" value="zf-HIT_ZNHIT2-3"/>
    <property type="match status" value="1"/>
</dbReference>
<dbReference type="Pfam" id="PF04438">
    <property type="entry name" value="zf-HIT"/>
    <property type="match status" value="1"/>
</dbReference>
<accession>A0A6P8S038</accession>